<protein>
    <submittedName>
        <fullName evidence="3">Uncharacterized protein</fullName>
    </submittedName>
</protein>
<evidence type="ECO:0000256" key="1">
    <source>
        <dbReference type="SAM" id="MobiDB-lite"/>
    </source>
</evidence>
<gene>
    <name evidence="3" type="ORF">niasHS_009778</name>
</gene>
<reference evidence="3 4" key="1">
    <citation type="submission" date="2024-10" db="EMBL/GenBank/DDBJ databases">
        <authorList>
            <person name="Kim D."/>
        </authorList>
    </citation>
    <scope>NUCLEOTIDE SEQUENCE [LARGE SCALE GENOMIC DNA]</scope>
    <source>
        <strain evidence="3">Taebaek</strain>
    </source>
</reference>
<dbReference type="Proteomes" id="UP001620645">
    <property type="component" value="Unassembled WGS sequence"/>
</dbReference>
<sequence>MTHESTEMLGRSDRIEQMPKNKTECEPGTVSCTKVHCRHKVEQFEHTVMGCHFNSLHCDDDTYEDKLIKCIKQCCRGDFCNDLSDTWPPADWSSGVIGGLHTSFGICSVVFAVLFATIYSEFVKWF</sequence>
<keyword evidence="2" id="KW-0812">Transmembrane</keyword>
<evidence type="ECO:0000256" key="2">
    <source>
        <dbReference type="SAM" id="Phobius"/>
    </source>
</evidence>
<keyword evidence="2" id="KW-0472">Membrane</keyword>
<dbReference type="AlphaFoldDB" id="A0ABD2J2E5"/>
<evidence type="ECO:0000313" key="4">
    <source>
        <dbReference type="Proteomes" id="UP001620645"/>
    </source>
</evidence>
<dbReference type="EMBL" id="JBICCN010000238">
    <property type="protein sequence ID" value="KAL3084290.1"/>
    <property type="molecule type" value="Genomic_DNA"/>
</dbReference>
<keyword evidence="4" id="KW-1185">Reference proteome</keyword>
<keyword evidence="2" id="KW-1133">Transmembrane helix</keyword>
<feature type="region of interest" description="Disordered" evidence="1">
    <location>
        <begin position="1"/>
        <end position="22"/>
    </location>
</feature>
<comment type="caution">
    <text evidence="3">The sequence shown here is derived from an EMBL/GenBank/DDBJ whole genome shotgun (WGS) entry which is preliminary data.</text>
</comment>
<accession>A0ABD2J2E5</accession>
<feature type="transmembrane region" description="Helical" evidence="2">
    <location>
        <begin position="96"/>
        <end position="119"/>
    </location>
</feature>
<name>A0ABD2J2E5_HETSC</name>
<evidence type="ECO:0000313" key="3">
    <source>
        <dbReference type="EMBL" id="KAL3084290.1"/>
    </source>
</evidence>
<organism evidence="3 4">
    <name type="scientific">Heterodera schachtii</name>
    <name type="common">Sugarbeet cyst nematode worm</name>
    <name type="synonym">Tylenchus schachtii</name>
    <dbReference type="NCBI Taxonomy" id="97005"/>
    <lineage>
        <taxon>Eukaryota</taxon>
        <taxon>Metazoa</taxon>
        <taxon>Ecdysozoa</taxon>
        <taxon>Nematoda</taxon>
        <taxon>Chromadorea</taxon>
        <taxon>Rhabditida</taxon>
        <taxon>Tylenchina</taxon>
        <taxon>Tylenchomorpha</taxon>
        <taxon>Tylenchoidea</taxon>
        <taxon>Heteroderidae</taxon>
        <taxon>Heteroderinae</taxon>
        <taxon>Heterodera</taxon>
    </lineage>
</organism>
<proteinExistence type="predicted"/>